<name>A0A427A9D0_ENSVE</name>
<evidence type="ECO:0000313" key="2">
    <source>
        <dbReference type="Proteomes" id="UP000287651"/>
    </source>
</evidence>
<sequence length="127" mass="13752">MHRVDAVGNSSGVRRELVEGIGSLLGWRKGVRQKKIETRWKIIGGLTMTGAMELQPDDRPRSNLSIESGFGRCSGISPKFARRFAGGIGKLAGNTPEDRWKKTERLAARMPEVVGLAGVVDPPRVGG</sequence>
<dbReference type="AlphaFoldDB" id="A0A427A9D0"/>
<dbReference type="Proteomes" id="UP000287651">
    <property type="component" value="Unassembled WGS sequence"/>
</dbReference>
<reference evidence="1 2" key="1">
    <citation type="journal article" date="2014" name="Agronomy (Basel)">
        <title>A Draft Genome Sequence for Ensete ventricosum, the Drought-Tolerant Tree Against Hunger.</title>
        <authorList>
            <person name="Harrison J."/>
            <person name="Moore K.A."/>
            <person name="Paszkiewicz K."/>
            <person name="Jones T."/>
            <person name="Grant M."/>
            <person name="Ambacheew D."/>
            <person name="Muzemil S."/>
            <person name="Studholme D.J."/>
        </authorList>
    </citation>
    <scope>NUCLEOTIDE SEQUENCE [LARGE SCALE GENOMIC DNA]</scope>
</reference>
<dbReference type="EMBL" id="AMZH03003282">
    <property type="protein sequence ID" value="RRT72821.1"/>
    <property type="molecule type" value="Genomic_DNA"/>
</dbReference>
<accession>A0A427A9D0</accession>
<comment type="caution">
    <text evidence="1">The sequence shown here is derived from an EMBL/GenBank/DDBJ whole genome shotgun (WGS) entry which is preliminary data.</text>
</comment>
<evidence type="ECO:0000313" key="1">
    <source>
        <dbReference type="EMBL" id="RRT72821.1"/>
    </source>
</evidence>
<proteinExistence type="predicted"/>
<organism evidence="1 2">
    <name type="scientific">Ensete ventricosum</name>
    <name type="common">Abyssinian banana</name>
    <name type="synonym">Musa ensete</name>
    <dbReference type="NCBI Taxonomy" id="4639"/>
    <lineage>
        <taxon>Eukaryota</taxon>
        <taxon>Viridiplantae</taxon>
        <taxon>Streptophyta</taxon>
        <taxon>Embryophyta</taxon>
        <taxon>Tracheophyta</taxon>
        <taxon>Spermatophyta</taxon>
        <taxon>Magnoliopsida</taxon>
        <taxon>Liliopsida</taxon>
        <taxon>Zingiberales</taxon>
        <taxon>Musaceae</taxon>
        <taxon>Ensete</taxon>
    </lineage>
</organism>
<gene>
    <name evidence="1" type="ORF">B296_00001110</name>
</gene>
<protein>
    <submittedName>
        <fullName evidence="1">Uncharacterized protein</fullName>
    </submittedName>
</protein>